<sequence length="25" mass="2641">FLRVCSVSSSISPERKMPDSGSSAI</sequence>
<dbReference type="AlphaFoldDB" id="A0A381VJV6"/>
<name>A0A381VJV6_9ZZZZ</name>
<feature type="region of interest" description="Disordered" evidence="1">
    <location>
        <begin position="1"/>
        <end position="25"/>
    </location>
</feature>
<gene>
    <name evidence="2" type="ORF">METZ01_LOCUS93473</name>
</gene>
<protein>
    <submittedName>
        <fullName evidence="2">Uncharacterized protein</fullName>
    </submittedName>
</protein>
<evidence type="ECO:0000313" key="2">
    <source>
        <dbReference type="EMBL" id="SVA40619.1"/>
    </source>
</evidence>
<dbReference type="EMBL" id="UINC01009043">
    <property type="protein sequence ID" value="SVA40619.1"/>
    <property type="molecule type" value="Genomic_DNA"/>
</dbReference>
<proteinExistence type="predicted"/>
<feature type="compositionally biased region" description="Polar residues" evidence="1">
    <location>
        <begin position="1"/>
        <end position="12"/>
    </location>
</feature>
<organism evidence="2">
    <name type="scientific">marine metagenome</name>
    <dbReference type="NCBI Taxonomy" id="408172"/>
    <lineage>
        <taxon>unclassified sequences</taxon>
        <taxon>metagenomes</taxon>
        <taxon>ecological metagenomes</taxon>
    </lineage>
</organism>
<evidence type="ECO:0000256" key="1">
    <source>
        <dbReference type="SAM" id="MobiDB-lite"/>
    </source>
</evidence>
<feature type="non-terminal residue" evidence="2">
    <location>
        <position position="1"/>
    </location>
</feature>
<reference evidence="2" key="1">
    <citation type="submission" date="2018-05" db="EMBL/GenBank/DDBJ databases">
        <authorList>
            <person name="Lanie J.A."/>
            <person name="Ng W.-L."/>
            <person name="Kazmierczak K.M."/>
            <person name="Andrzejewski T.M."/>
            <person name="Davidsen T.M."/>
            <person name="Wayne K.J."/>
            <person name="Tettelin H."/>
            <person name="Glass J.I."/>
            <person name="Rusch D."/>
            <person name="Podicherti R."/>
            <person name="Tsui H.-C.T."/>
            <person name="Winkler M.E."/>
        </authorList>
    </citation>
    <scope>NUCLEOTIDE SEQUENCE</scope>
</reference>
<accession>A0A381VJV6</accession>